<dbReference type="RefSeq" id="WP_268058772.1">
    <property type="nucleotide sequence ID" value="NZ_JAPOHA010000010.1"/>
</dbReference>
<accession>A0ABT4BV18</accession>
<dbReference type="Pfam" id="PF02653">
    <property type="entry name" value="BPD_transp_2"/>
    <property type="match status" value="1"/>
</dbReference>
<gene>
    <name evidence="7" type="ORF">OUY18_10690</name>
</gene>
<evidence type="ECO:0000256" key="5">
    <source>
        <dbReference type="ARBA" id="ARBA00023136"/>
    </source>
</evidence>
<evidence type="ECO:0000256" key="4">
    <source>
        <dbReference type="ARBA" id="ARBA00022989"/>
    </source>
</evidence>
<keyword evidence="4 6" id="KW-1133">Transmembrane helix</keyword>
<evidence type="ECO:0000256" key="2">
    <source>
        <dbReference type="ARBA" id="ARBA00022475"/>
    </source>
</evidence>
<protein>
    <submittedName>
        <fullName evidence="7">Branched-chain amino acid ABC transporter permease</fullName>
    </submittedName>
</protein>
<feature type="transmembrane region" description="Helical" evidence="6">
    <location>
        <begin position="7"/>
        <end position="25"/>
    </location>
</feature>
<dbReference type="PANTHER" id="PTHR30482">
    <property type="entry name" value="HIGH-AFFINITY BRANCHED-CHAIN AMINO ACID TRANSPORT SYSTEM PERMEASE"/>
    <property type="match status" value="1"/>
</dbReference>
<dbReference type="EMBL" id="JAPOHA010000010">
    <property type="protein sequence ID" value="MCY1714719.1"/>
    <property type="molecule type" value="Genomic_DNA"/>
</dbReference>
<evidence type="ECO:0000256" key="3">
    <source>
        <dbReference type="ARBA" id="ARBA00022692"/>
    </source>
</evidence>
<dbReference type="InterPro" id="IPR001851">
    <property type="entry name" value="ABC_transp_permease"/>
</dbReference>
<feature type="transmembrane region" description="Helical" evidence="6">
    <location>
        <begin position="173"/>
        <end position="192"/>
    </location>
</feature>
<keyword evidence="8" id="KW-1185">Reference proteome</keyword>
<comment type="caution">
    <text evidence="7">The sequence shown here is derived from an EMBL/GenBank/DDBJ whole genome shotgun (WGS) entry which is preliminary data.</text>
</comment>
<proteinExistence type="predicted"/>
<feature type="transmembrane region" description="Helical" evidence="6">
    <location>
        <begin position="125"/>
        <end position="143"/>
    </location>
</feature>
<feature type="transmembrane region" description="Helical" evidence="6">
    <location>
        <begin position="31"/>
        <end position="51"/>
    </location>
</feature>
<dbReference type="Proteomes" id="UP001082703">
    <property type="component" value="Unassembled WGS sequence"/>
</dbReference>
<keyword evidence="2" id="KW-1003">Cell membrane</keyword>
<dbReference type="PANTHER" id="PTHR30482:SF10">
    <property type="entry name" value="HIGH-AFFINITY BRANCHED-CHAIN AMINO ACID TRANSPORT PROTEIN BRAE"/>
    <property type="match status" value="1"/>
</dbReference>
<keyword evidence="5 6" id="KW-0472">Membrane</keyword>
<evidence type="ECO:0000313" key="7">
    <source>
        <dbReference type="EMBL" id="MCY1714719.1"/>
    </source>
</evidence>
<reference evidence="7 8" key="1">
    <citation type="submission" date="2022-11" db="EMBL/GenBank/DDBJ databases">
        <authorList>
            <person name="Caiyu Z."/>
        </authorList>
    </citation>
    <scope>NUCLEOTIDE SEQUENCE [LARGE SCALE GENOMIC DNA]</scope>
    <source>
        <strain evidence="7 8">YR-4</strain>
    </source>
</reference>
<name>A0ABT4BV18_9FIRM</name>
<evidence type="ECO:0000256" key="6">
    <source>
        <dbReference type="SAM" id="Phobius"/>
    </source>
</evidence>
<evidence type="ECO:0000256" key="1">
    <source>
        <dbReference type="ARBA" id="ARBA00004651"/>
    </source>
</evidence>
<keyword evidence="3 6" id="KW-0812">Transmembrane</keyword>
<evidence type="ECO:0000313" key="8">
    <source>
        <dbReference type="Proteomes" id="UP001082703"/>
    </source>
</evidence>
<sequence>MSGYWQEIFVLVGINFIVVLGVSILTGFTKLFSFGNAGFMSIGAYTSAILTTRFNVPFLLAVLAGAILAGLVGYGLGSLTLGLKGDYFLITTLGFGECVRVLFEYIQPVTGGAGGLSGITHYTDFTIVAISVVVAFIFAWTLIHSKYGRNLTAIREQEVAADAVGINTFKNKLLAFVVSAVYAGWAGGLYAHHLTYLEPKIFNLAKSAELTITTVIGGLGSLTGSFLGTCVVTLLPEVFRDLSTYRMLLYGIAVVVIITVKPSGLYGYKEFSITKIIRWFKNLSKRTSGTVEKGA</sequence>
<feature type="transmembrane region" description="Helical" evidence="6">
    <location>
        <begin position="58"/>
        <end position="77"/>
    </location>
</feature>
<organism evidence="7 8">
    <name type="scientific">Caproiciproducens galactitolivorans</name>
    <dbReference type="NCBI Taxonomy" id="642589"/>
    <lineage>
        <taxon>Bacteria</taxon>
        <taxon>Bacillati</taxon>
        <taxon>Bacillota</taxon>
        <taxon>Clostridia</taxon>
        <taxon>Eubacteriales</taxon>
        <taxon>Acutalibacteraceae</taxon>
        <taxon>Caproiciproducens</taxon>
    </lineage>
</organism>
<dbReference type="InterPro" id="IPR043428">
    <property type="entry name" value="LivM-like"/>
</dbReference>
<feature type="transmembrane region" description="Helical" evidence="6">
    <location>
        <begin position="247"/>
        <end position="268"/>
    </location>
</feature>
<feature type="transmembrane region" description="Helical" evidence="6">
    <location>
        <begin position="212"/>
        <end position="235"/>
    </location>
</feature>
<dbReference type="CDD" id="cd06581">
    <property type="entry name" value="TM_PBP1_LivM_like"/>
    <property type="match status" value="1"/>
</dbReference>
<comment type="subcellular location">
    <subcellularLocation>
        <location evidence="1">Cell membrane</location>
        <topology evidence="1">Multi-pass membrane protein</topology>
    </subcellularLocation>
</comment>